<gene>
    <name evidence="1" type="ORF">GCM10011389_10740</name>
</gene>
<dbReference type="Proteomes" id="UP000642571">
    <property type="component" value="Unassembled WGS sequence"/>
</dbReference>
<keyword evidence="2" id="KW-1185">Reference proteome</keyword>
<dbReference type="RefSeq" id="WP_188651575.1">
    <property type="nucleotide sequence ID" value="NZ_BMIN01000003.1"/>
</dbReference>
<sequence>MAVKNVYAYKVNTPTLINNASSSYREEYVNNRFERFLREINNKTLSEKAKKFDGKLVWLEEVSDTEDSNFLTGTFKAGRYGEEQDIYDVEQLIHSGTKKKNDSVISEIVFVLCKRSGLFLLESDSHRIVTRTNIDKYLGKMQGIMEDFIADHNSLNPSSLIVDSMYYTIHTILTDDFFEKLNDLARIKEAKVFVDVESNEQNAAESHYRNMANEMGVDGYDQVAISLVNSKRGTGIRHIKKLFENLIQLEKYDRFQIEGYTHHSRHRTVHIGTQAKFFEVRYSKNPNGLPNRPQLISNMVKIAREDNPL</sequence>
<protein>
    <submittedName>
        <fullName evidence="1">Uncharacterized protein</fullName>
    </submittedName>
</protein>
<proteinExistence type="predicted"/>
<name>A0ABQ1PWE7_9BACI</name>
<reference evidence="2" key="1">
    <citation type="journal article" date="2019" name="Int. J. Syst. Evol. Microbiol.">
        <title>The Global Catalogue of Microorganisms (GCM) 10K type strain sequencing project: providing services to taxonomists for standard genome sequencing and annotation.</title>
        <authorList>
            <consortium name="The Broad Institute Genomics Platform"/>
            <consortium name="The Broad Institute Genome Sequencing Center for Infectious Disease"/>
            <person name="Wu L."/>
            <person name="Ma J."/>
        </authorList>
    </citation>
    <scope>NUCLEOTIDE SEQUENCE [LARGE SCALE GENOMIC DNA]</scope>
    <source>
        <strain evidence="2">CGMCC 1.15353</strain>
    </source>
</reference>
<comment type="caution">
    <text evidence="1">The sequence shown here is derived from an EMBL/GenBank/DDBJ whole genome shotgun (WGS) entry which is preliminary data.</text>
</comment>
<evidence type="ECO:0000313" key="2">
    <source>
        <dbReference type="Proteomes" id="UP000642571"/>
    </source>
</evidence>
<organism evidence="1 2">
    <name type="scientific">Pontibacillus salipaludis</name>
    <dbReference type="NCBI Taxonomy" id="1697394"/>
    <lineage>
        <taxon>Bacteria</taxon>
        <taxon>Bacillati</taxon>
        <taxon>Bacillota</taxon>
        <taxon>Bacilli</taxon>
        <taxon>Bacillales</taxon>
        <taxon>Bacillaceae</taxon>
        <taxon>Pontibacillus</taxon>
    </lineage>
</organism>
<accession>A0ABQ1PWE7</accession>
<evidence type="ECO:0000313" key="1">
    <source>
        <dbReference type="EMBL" id="GGD05111.1"/>
    </source>
</evidence>
<dbReference type="EMBL" id="BMIN01000003">
    <property type="protein sequence ID" value="GGD05111.1"/>
    <property type="molecule type" value="Genomic_DNA"/>
</dbReference>